<reference evidence="1 2" key="1">
    <citation type="submission" date="2020-08" db="EMBL/GenBank/DDBJ databases">
        <title>Genomic Encyclopedia of Type Strains, Phase IV (KMG-IV): sequencing the most valuable type-strain genomes for metagenomic binning, comparative biology and taxonomic classification.</title>
        <authorList>
            <person name="Goeker M."/>
        </authorList>
    </citation>
    <scope>NUCLEOTIDE SEQUENCE [LARGE SCALE GENOMIC DNA]</scope>
    <source>
        <strain evidence="1 2">DSM 27471</strain>
    </source>
</reference>
<dbReference type="GO" id="GO:0043165">
    <property type="term" value="P:Gram-negative-bacterium-type cell outer membrane assembly"/>
    <property type="evidence" value="ECO:0007669"/>
    <property type="project" value="InterPro"/>
</dbReference>
<organism evidence="1 2">
    <name type="scientific">Microbacter margulisiae</name>
    <dbReference type="NCBI Taxonomy" id="1350067"/>
    <lineage>
        <taxon>Bacteria</taxon>
        <taxon>Pseudomonadati</taxon>
        <taxon>Bacteroidota</taxon>
        <taxon>Bacteroidia</taxon>
        <taxon>Bacteroidales</taxon>
        <taxon>Porphyromonadaceae</taxon>
        <taxon>Microbacter</taxon>
    </lineage>
</organism>
<name>A0A7W5H3H0_9PORP</name>
<dbReference type="RefSeq" id="WP_183414124.1">
    <property type="nucleotide sequence ID" value="NZ_JACHYB010000002.1"/>
</dbReference>
<dbReference type="AlphaFoldDB" id="A0A7W5H3H0"/>
<evidence type="ECO:0000313" key="2">
    <source>
        <dbReference type="Proteomes" id="UP000544222"/>
    </source>
</evidence>
<comment type="caution">
    <text evidence="1">The sequence shown here is derived from an EMBL/GenBank/DDBJ whole genome shotgun (WGS) entry which is preliminary data.</text>
</comment>
<gene>
    <name evidence="1" type="ORF">FHX64_002570</name>
</gene>
<sequence length="179" mass="20362">MKHLFFKQRHNQLALFALWLLVVFTFDSCALSYKFNGSSIDYSKIKTITISDFPNNAPLVYPPLAQNFNIALQNYFAQYTRLQPVSRNGDLQISGEITGYDLTPLAIQTSGLAGETRLTLTVKVHFVNTKNEKDNFDSSFSSSQTFSSNLMLNQVQDQLVSEMIKEIVENIYNQTVAKW</sequence>
<dbReference type="Pfam" id="PF04390">
    <property type="entry name" value="LptE"/>
    <property type="match status" value="1"/>
</dbReference>
<dbReference type="Gene3D" id="3.30.160.150">
    <property type="entry name" value="Lipoprotein like domain"/>
    <property type="match status" value="1"/>
</dbReference>
<accession>A0A7W5H3H0</accession>
<keyword evidence="2" id="KW-1185">Reference proteome</keyword>
<dbReference type="GO" id="GO:0019867">
    <property type="term" value="C:outer membrane"/>
    <property type="evidence" value="ECO:0007669"/>
    <property type="project" value="InterPro"/>
</dbReference>
<dbReference type="InterPro" id="IPR007485">
    <property type="entry name" value="LPS_assembly_LptE"/>
</dbReference>
<proteinExistence type="predicted"/>
<dbReference type="EMBL" id="JACHYB010000002">
    <property type="protein sequence ID" value="MBB3188372.1"/>
    <property type="molecule type" value="Genomic_DNA"/>
</dbReference>
<dbReference type="Proteomes" id="UP000544222">
    <property type="component" value="Unassembled WGS sequence"/>
</dbReference>
<evidence type="ECO:0008006" key="3">
    <source>
        <dbReference type="Google" id="ProtNLM"/>
    </source>
</evidence>
<evidence type="ECO:0000313" key="1">
    <source>
        <dbReference type="EMBL" id="MBB3188372.1"/>
    </source>
</evidence>
<protein>
    <recommendedName>
        <fullName evidence="3">Lipopolysaccharide-assembly</fullName>
    </recommendedName>
</protein>